<reference evidence="1" key="2">
    <citation type="submission" date="2012-02" db="EMBL/GenBank/DDBJ databases">
        <authorList>
            <person name="Genoscope - CEA"/>
        </authorList>
    </citation>
    <scope>NUCLEOTIDE SEQUENCE</scope>
</reference>
<reference evidence="1" key="1">
    <citation type="journal article" date="2012" name="Environ. Microbiol.">
        <title>Genomic content of uncultured Bacteroidetes from contrasting oceanic provinces in the North Atlantic Ocean.</title>
        <authorList>
            <person name="Gomez-Pereira P.R."/>
            <person name="Schuler M."/>
            <person name="Fuchs B.M."/>
            <person name="Bennke C."/>
            <person name="Teeling H."/>
            <person name="Waldmann J."/>
            <person name="Richter M."/>
            <person name="Barbe V."/>
            <person name="Bataille E."/>
            <person name="Glockner F.O."/>
            <person name="Amann R."/>
        </authorList>
    </citation>
    <scope>NUCLEOTIDE SEQUENCE</scope>
</reference>
<gene>
    <name evidence="1" type="ORF">VIS_S3BAA50019</name>
</gene>
<dbReference type="EMBL" id="FO117576">
    <property type="protein sequence ID" value="CCF99325.1"/>
    <property type="molecule type" value="Genomic_DNA"/>
</dbReference>
<dbReference type="InterPro" id="IPR036761">
    <property type="entry name" value="TTHA0802/YceI-like_sf"/>
</dbReference>
<dbReference type="AlphaFoldDB" id="H6RE64"/>
<accession>H6RE64</accession>
<protein>
    <submittedName>
        <fullName evidence="1">YceI like family protein</fullName>
    </submittedName>
</protein>
<dbReference type="SUPFAM" id="SSF101874">
    <property type="entry name" value="YceI-like"/>
    <property type="match status" value="1"/>
</dbReference>
<name>H6RE64_9BACT</name>
<dbReference type="Gene3D" id="2.40.128.110">
    <property type="entry name" value="Lipid/polyisoprenoid-binding, YceI-like"/>
    <property type="match status" value="1"/>
</dbReference>
<evidence type="ECO:0000313" key="1">
    <source>
        <dbReference type="EMBL" id="CCF99325.1"/>
    </source>
</evidence>
<organism evidence="1">
    <name type="scientific">uncultured Flavobacteriia bacterium</name>
    <dbReference type="NCBI Taxonomy" id="212695"/>
    <lineage>
        <taxon>Bacteria</taxon>
        <taxon>Pseudomonadati</taxon>
        <taxon>Bacteroidota</taxon>
        <taxon>Flavobacteriia</taxon>
        <taxon>environmental samples</taxon>
    </lineage>
</organism>
<proteinExistence type="predicted"/>
<sequence>MNERETILIDTQNSKVSWEGFKPSGEHNGLISIAQGTISLEKGNLVGGNFKFDVNSITDLDMPADDEYNKKFFDNLKDKFINDEFELSFELNTIQ</sequence>